<evidence type="ECO:0000313" key="6">
    <source>
        <dbReference type="Proteomes" id="UP001157161"/>
    </source>
</evidence>
<dbReference type="CDD" id="cd06267">
    <property type="entry name" value="PBP1_LacI_sugar_binding-like"/>
    <property type="match status" value="1"/>
</dbReference>
<reference evidence="5" key="2">
    <citation type="submission" date="2023-02" db="EMBL/GenBank/DDBJ databases">
        <authorList>
            <person name="Sun Q."/>
            <person name="Mori K."/>
        </authorList>
    </citation>
    <scope>NUCLEOTIDE SEQUENCE</scope>
    <source>
        <strain evidence="5">NBRC 112290</strain>
    </source>
</reference>
<dbReference type="AlphaFoldDB" id="A0AA37XEU4"/>
<dbReference type="GO" id="GO:0000976">
    <property type="term" value="F:transcription cis-regulatory region binding"/>
    <property type="evidence" value="ECO:0007669"/>
    <property type="project" value="TreeGrafter"/>
</dbReference>
<evidence type="ECO:0000256" key="1">
    <source>
        <dbReference type="ARBA" id="ARBA00023015"/>
    </source>
</evidence>
<keyword evidence="2" id="KW-0238">DNA-binding</keyword>
<accession>A0AA37XEU4</accession>
<evidence type="ECO:0000256" key="2">
    <source>
        <dbReference type="ARBA" id="ARBA00023125"/>
    </source>
</evidence>
<keyword evidence="3" id="KW-0804">Transcription</keyword>
<dbReference type="EMBL" id="BSUM01000001">
    <property type="protein sequence ID" value="GMA31877.1"/>
    <property type="molecule type" value="Genomic_DNA"/>
</dbReference>
<evidence type="ECO:0000313" key="5">
    <source>
        <dbReference type="EMBL" id="GMA31877.1"/>
    </source>
</evidence>
<proteinExistence type="predicted"/>
<dbReference type="Gene3D" id="3.40.50.2300">
    <property type="match status" value="1"/>
</dbReference>
<comment type="caution">
    <text evidence="5">The sequence shown here is derived from an EMBL/GenBank/DDBJ whole genome shotgun (WGS) entry which is preliminary data.</text>
</comment>
<dbReference type="Pfam" id="PF13377">
    <property type="entry name" value="Peripla_BP_3"/>
    <property type="match status" value="1"/>
</dbReference>
<dbReference type="InterPro" id="IPR028082">
    <property type="entry name" value="Peripla_BP_I"/>
</dbReference>
<keyword evidence="1" id="KW-0805">Transcription regulation</keyword>
<keyword evidence="6" id="KW-1185">Reference proteome</keyword>
<protein>
    <recommendedName>
        <fullName evidence="4">Transcriptional regulator LacI/GalR-like sensor domain-containing protein</fullName>
    </recommendedName>
</protein>
<dbReference type="Proteomes" id="UP001157161">
    <property type="component" value="Unassembled WGS sequence"/>
</dbReference>
<reference evidence="5" key="1">
    <citation type="journal article" date="2014" name="Int. J. Syst. Evol. Microbiol.">
        <title>Complete genome sequence of Corynebacterium casei LMG S-19264T (=DSM 44701T), isolated from a smear-ripened cheese.</title>
        <authorList>
            <consortium name="US DOE Joint Genome Institute (JGI-PGF)"/>
            <person name="Walter F."/>
            <person name="Albersmeier A."/>
            <person name="Kalinowski J."/>
            <person name="Ruckert C."/>
        </authorList>
    </citation>
    <scope>NUCLEOTIDE SEQUENCE</scope>
    <source>
        <strain evidence="5">NBRC 112290</strain>
    </source>
</reference>
<dbReference type="InterPro" id="IPR046335">
    <property type="entry name" value="LacI/GalR-like_sensor"/>
</dbReference>
<gene>
    <name evidence="5" type="ORF">GCM10025875_18690</name>
</gene>
<sequence>MVLLGERGSESGAAGTDHVSVANVAGAAEATAHLLARGRRRPAFLGAQPDAPPGTALLRQRGFERALDEAGLPSRPGWLLATPHYTRRAGADAVEAVLARLGEVDAVVCGNDDLALGVMHAFRRNGVRVPDDVAVVGWDNTEAGRYAAPTLSTVAPDLDALAVLAVDRLIARVQGDTSAAEHHTIAHRLLVRESSDVRG</sequence>
<organism evidence="5 6">
    <name type="scientific">Litorihabitans aurantiacus</name>
    <dbReference type="NCBI Taxonomy" id="1930061"/>
    <lineage>
        <taxon>Bacteria</taxon>
        <taxon>Bacillati</taxon>
        <taxon>Actinomycetota</taxon>
        <taxon>Actinomycetes</taxon>
        <taxon>Micrococcales</taxon>
        <taxon>Beutenbergiaceae</taxon>
        <taxon>Litorihabitans</taxon>
    </lineage>
</organism>
<evidence type="ECO:0000256" key="3">
    <source>
        <dbReference type="ARBA" id="ARBA00023163"/>
    </source>
</evidence>
<dbReference type="SUPFAM" id="SSF53822">
    <property type="entry name" value="Periplasmic binding protein-like I"/>
    <property type="match status" value="1"/>
</dbReference>
<feature type="domain" description="Transcriptional regulator LacI/GalR-like sensor" evidence="4">
    <location>
        <begin position="32"/>
        <end position="195"/>
    </location>
</feature>
<dbReference type="PANTHER" id="PTHR30146:SF153">
    <property type="entry name" value="LACTOSE OPERON REPRESSOR"/>
    <property type="match status" value="1"/>
</dbReference>
<name>A0AA37XEU4_9MICO</name>
<dbReference type="GO" id="GO:0003700">
    <property type="term" value="F:DNA-binding transcription factor activity"/>
    <property type="evidence" value="ECO:0007669"/>
    <property type="project" value="TreeGrafter"/>
</dbReference>
<dbReference type="PANTHER" id="PTHR30146">
    <property type="entry name" value="LACI-RELATED TRANSCRIPTIONAL REPRESSOR"/>
    <property type="match status" value="1"/>
</dbReference>
<evidence type="ECO:0000259" key="4">
    <source>
        <dbReference type="Pfam" id="PF13377"/>
    </source>
</evidence>